<dbReference type="SUPFAM" id="SSF52540">
    <property type="entry name" value="P-loop containing nucleoside triphosphate hydrolases"/>
    <property type="match status" value="1"/>
</dbReference>
<evidence type="ECO:0000256" key="4">
    <source>
        <dbReference type="ARBA" id="ARBA00022840"/>
    </source>
</evidence>
<feature type="domain" description="UvrD-like helicase ATP-binding" evidence="6">
    <location>
        <begin position="234"/>
        <end position="658"/>
    </location>
</feature>
<name>A0ABZ3EWW4_9FIRM</name>
<dbReference type="PROSITE" id="PS51198">
    <property type="entry name" value="UVRD_HELICASE_ATP_BIND"/>
    <property type="match status" value="1"/>
</dbReference>
<keyword evidence="8" id="KW-1185">Reference proteome</keyword>
<feature type="binding site" evidence="5">
    <location>
        <begin position="255"/>
        <end position="262"/>
    </location>
    <ligand>
        <name>ATP</name>
        <dbReference type="ChEBI" id="CHEBI:30616"/>
    </ligand>
</feature>
<dbReference type="InterPro" id="IPR014016">
    <property type="entry name" value="UvrD-like_ATP-bd"/>
</dbReference>
<gene>
    <name evidence="7" type="ORF">V6984_02990</name>
</gene>
<proteinExistence type="predicted"/>
<dbReference type="Proteomes" id="UP001451571">
    <property type="component" value="Chromosome"/>
</dbReference>
<dbReference type="PANTHER" id="PTHR11070">
    <property type="entry name" value="UVRD / RECB / PCRA DNA HELICASE FAMILY MEMBER"/>
    <property type="match status" value="1"/>
</dbReference>
<dbReference type="InterPro" id="IPR000212">
    <property type="entry name" value="DNA_helicase_UvrD/REP"/>
</dbReference>
<dbReference type="Gene3D" id="3.40.50.300">
    <property type="entry name" value="P-loop containing nucleotide triphosphate hydrolases"/>
    <property type="match status" value="2"/>
</dbReference>
<evidence type="ECO:0000256" key="3">
    <source>
        <dbReference type="ARBA" id="ARBA00022806"/>
    </source>
</evidence>
<protein>
    <submittedName>
        <fullName evidence="7">UvrD-helicase domain-containing protein</fullName>
    </submittedName>
</protein>
<accession>A0ABZ3EWW4</accession>
<sequence>MGESNISFASNVNIITSDPGKMKSGDQQFFSKISDFYALCKLREINGGTLNSRMYVFKSWQKEILCGEYGFSVRRTDDKIQAHNQEMEKSYGYSDYDEEQLFPLIDEMYLNYNGSVWQTKSDRFWWDKGKGLFDYSGNAGISLWKPVNQQVGNVPVSGGGTLFTSYISQEVERIQQAEGMFVPVSEADLSELDEKDPYYYIYHKTAGVSDVETVDIKNREADLYLQKYTLYSAFEEVEQDVIIRAGVQENIFVDAGPGTGKTYTLMNKLEYMIDELEVEPESIMVLCFTNAAVAEIKKRKNDAITAGISRGIRNVDVRTFHSFAWWLINVYNTEMQDEPGWQEIDMRSLSYDGSIIRATQIIHKYPDIILGGWQHFIVDEIQDLTDVRARLVLEIIRGCIEVGCGVTVLGDSCQAIYDYNQQEVSVPMTSTKFYKMLFELLYKKASMYKLGINHRQTSELICMTQGLREAILNEKIPEMKSEVKKMFDSMGQFSGRNISDNIGESFLEGLAGDGKVCLLCRNNGQVLRLSSQLRKRGVSHIVNAYDHDKCFASWVGAVFFDFGKQQISRNEFIERYNIRTFDVFTNAEEVWDRLATLLRKRDNLLLGVEEIIAAIYSSQADDPVFHNYSESKIIVSNIHRAKGREYNSVIVDQNFVKGLMGTKKTDIGEFKTLYVAVTRPKIGLYTAHLINSDIRIWQIFKTGSKRWVKFVDKVLKYMEVRSSDIDKTSFLEIGTDIQKYIINNIKTGDEIILRKSKANEILRYSIYHVNSGREQRIGDLNSLFLNDLEAMIETDDSCQWPKEIRELYVTDVFTHLLPDNTGRILWNWVDFCGIGHLIYDVY</sequence>
<dbReference type="PANTHER" id="PTHR11070:SF2">
    <property type="entry name" value="ATP-DEPENDENT DNA HELICASE SRS2"/>
    <property type="match status" value="1"/>
</dbReference>
<keyword evidence="2 5" id="KW-0378">Hydrolase</keyword>
<evidence type="ECO:0000259" key="6">
    <source>
        <dbReference type="PROSITE" id="PS51198"/>
    </source>
</evidence>
<reference evidence="7 8" key="1">
    <citation type="submission" date="2024-02" db="EMBL/GenBank/DDBJ databases">
        <title>Bacterial strain from lacustrine sediment.</title>
        <authorList>
            <person name="Petit C."/>
            <person name="Fadhlaoui K."/>
        </authorList>
    </citation>
    <scope>NUCLEOTIDE SEQUENCE [LARGE SCALE GENOMIC DNA]</scope>
    <source>
        <strain evidence="7 8">IPX-CK</strain>
    </source>
</reference>
<organism evidence="7 8">
    <name type="scientific">Kineothrix sedimenti</name>
    <dbReference type="NCBI Taxonomy" id="3123317"/>
    <lineage>
        <taxon>Bacteria</taxon>
        <taxon>Bacillati</taxon>
        <taxon>Bacillota</taxon>
        <taxon>Clostridia</taxon>
        <taxon>Lachnospirales</taxon>
        <taxon>Lachnospiraceae</taxon>
        <taxon>Kineothrix</taxon>
    </lineage>
</organism>
<evidence type="ECO:0000313" key="8">
    <source>
        <dbReference type="Proteomes" id="UP001451571"/>
    </source>
</evidence>
<dbReference type="CDD" id="cd17932">
    <property type="entry name" value="DEXQc_UvrD"/>
    <property type="match status" value="1"/>
</dbReference>
<evidence type="ECO:0000256" key="2">
    <source>
        <dbReference type="ARBA" id="ARBA00022801"/>
    </source>
</evidence>
<dbReference type="EMBL" id="CP146256">
    <property type="protein sequence ID" value="XAH74748.1"/>
    <property type="molecule type" value="Genomic_DNA"/>
</dbReference>
<dbReference type="InterPro" id="IPR027417">
    <property type="entry name" value="P-loop_NTPase"/>
</dbReference>
<evidence type="ECO:0000313" key="7">
    <source>
        <dbReference type="EMBL" id="XAH74748.1"/>
    </source>
</evidence>
<evidence type="ECO:0000256" key="1">
    <source>
        <dbReference type="ARBA" id="ARBA00022741"/>
    </source>
</evidence>
<keyword evidence="1 5" id="KW-0547">Nucleotide-binding</keyword>
<keyword evidence="3 5" id="KW-0347">Helicase</keyword>
<dbReference type="RefSeq" id="WP_342758329.1">
    <property type="nucleotide sequence ID" value="NZ_CP146256.1"/>
</dbReference>
<dbReference type="Pfam" id="PF00580">
    <property type="entry name" value="UvrD-helicase"/>
    <property type="match status" value="1"/>
</dbReference>
<evidence type="ECO:0000256" key="5">
    <source>
        <dbReference type="PROSITE-ProRule" id="PRU00560"/>
    </source>
</evidence>
<keyword evidence="4 5" id="KW-0067">ATP-binding</keyword>